<dbReference type="AlphaFoldDB" id="A0A2B0LVF6"/>
<name>A0A2B0LVF6_BACCE</name>
<gene>
    <name evidence="1" type="ORF">COI93_19045</name>
</gene>
<comment type="caution">
    <text evidence="1">The sequence shown here is derived from an EMBL/GenBank/DDBJ whole genome shotgun (WGS) entry which is preliminary data.</text>
</comment>
<reference evidence="1 2" key="1">
    <citation type="submission" date="2017-09" db="EMBL/GenBank/DDBJ databases">
        <title>Large-scale bioinformatics analysis of Bacillus genomes uncovers conserved roles of natural products in bacterial physiology.</title>
        <authorList>
            <consortium name="Agbiome Team Llc"/>
            <person name="Bleich R.M."/>
            <person name="Grubbs K.J."/>
            <person name="Santa Maria K.C."/>
            <person name="Allen S.E."/>
            <person name="Farag S."/>
            <person name="Shank E.A."/>
            <person name="Bowers A."/>
        </authorList>
    </citation>
    <scope>NUCLEOTIDE SEQUENCE [LARGE SCALE GENOMIC DNA]</scope>
    <source>
        <strain evidence="1 2">AFS083043</strain>
    </source>
</reference>
<accession>A0A2B0LVF6</accession>
<dbReference type="Proteomes" id="UP000242656">
    <property type="component" value="Unassembled WGS sequence"/>
</dbReference>
<dbReference type="InterPro" id="IPR046882">
    <property type="entry name" value="Sp-DndD"/>
</dbReference>
<proteinExistence type="predicted"/>
<dbReference type="Pfam" id="PF20306">
    <property type="entry name" value="Sp-DndD"/>
    <property type="match status" value="1"/>
</dbReference>
<dbReference type="EMBL" id="NUWN01000083">
    <property type="protein sequence ID" value="PFK32885.1"/>
    <property type="molecule type" value="Genomic_DNA"/>
</dbReference>
<sequence length="61" mass="7329">MNKDEEVLLNEICDKYNIDSNTFKQLFKIEKEFADRNLSRRVGIYNQLSEKIMETLTNKEK</sequence>
<evidence type="ECO:0000313" key="1">
    <source>
        <dbReference type="EMBL" id="PFK32885.1"/>
    </source>
</evidence>
<organism evidence="1 2">
    <name type="scientific">Bacillus cereus</name>
    <dbReference type="NCBI Taxonomy" id="1396"/>
    <lineage>
        <taxon>Bacteria</taxon>
        <taxon>Bacillati</taxon>
        <taxon>Bacillota</taxon>
        <taxon>Bacilli</taxon>
        <taxon>Bacillales</taxon>
        <taxon>Bacillaceae</taxon>
        <taxon>Bacillus</taxon>
        <taxon>Bacillus cereus group</taxon>
    </lineage>
</organism>
<protein>
    <submittedName>
        <fullName evidence="1">Uncharacterized protein</fullName>
    </submittedName>
</protein>
<evidence type="ECO:0000313" key="2">
    <source>
        <dbReference type="Proteomes" id="UP000242656"/>
    </source>
</evidence>
<dbReference type="RefSeq" id="WP_098492098.1">
    <property type="nucleotide sequence ID" value="NZ_NUWN01000083.1"/>
</dbReference>